<protein>
    <submittedName>
        <fullName evidence="1">Uncharacterized protein</fullName>
    </submittedName>
</protein>
<evidence type="ECO:0000313" key="1">
    <source>
        <dbReference type="EMBL" id="KAJ3657039.1"/>
    </source>
</evidence>
<accession>A0AA38MI87</accession>
<evidence type="ECO:0000313" key="2">
    <source>
        <dbReference type="Proteomes" id="UP001168821"/>
    </source>
</evidence>
<comment type="caution">
    <text evidence="1">The sequence shown here is derived from an EMBL/GenBank/DDBJ whole genome shotgun (WGS) entry which is preliminary data.</text>
</comment>
<dbReference type="Proteomes" id="UP001168821">
    <property type="component" value="Unassembled WGS sequence"/>
</dbReference>
<organism evidence="1 2">
    <name type="scientific">Zophobas morio</name>
    <dbReference type="NCBI Taxonomy" id="2755281"/>
    <lineage>
        <taxon>Eukaryota</taxon>
        <taxon>Metazoa</taxon>
        <taxon>Ecdysozoa</taxon>
        <taxon>Arthropoda</taxon>
        <taxon>Hexapoda</taxon>
        <taxon>Insecta</taxon>
        <taxon>Pterygota</taxon>
        <taxon>Neoptera</taxon>
        <taxon>Endopterygota</taxon>
        <taxon>Coleoptera</taxon>
        <taxon>Polyphaga</taxon>
        <taxon>Cucujiformia</taxon>
        <taxon>Tenebrionidae</taxon>
        <taxon>Zophobas</taxon>
    </lineage>
</organism>
<name>A0AA38MI87_9CUCU</name>
<gene>
    <name evidence="1" type="ORF">Zmor_016074</name>
</gene>
<reference evidence="1" key="1">
    <citation type="journal article" date="2023" name="G3 (Bethesda)">
        <title>Whole genome assemblies of Zophobas morio and Tenebrio molitor.</title>
        <authorList>
            <person name="Kaur S."/>
            <person name="Stinson S.A."/>
            <person name="diCenzo G.C."/>
        </authorList>
    </citation>
    <scope>NUCLEOTIDE SEQUENCE</scope>
    <source>
        <strain evidence="1">QUZm001</strain>
    </source>
</reference>
<keyword evidence="2" id="KW-1185">Reference proteome</keyword>
<sequence length="105" mass="12102">MLLCRVFANYNRIVEIVKIKQQRRPSLDYNVPKIITSFSRSPIGLGFENPRIANTKTKITQDFFITSGNIEGPILVKVLKLIIQMQYLNSVVTLDFWAWSEIIAD</sequence>
<dbReference type="EMBL" id="JALNTZ010000004">
    <property type="protein sequence ID" value="KAJ3657039.1"/>
    <property type="molecule type" value="Genomic_DNA"/>
</dbReference>
<proteinExistence type="predicted"/>
<dbReference type="AlphaFoldDB" id="A0AA38MI87"/>